<feature type="compositionally biased region" description="Basic residues" evidence="1">
    <location>
        <begin position="165"/>
        <end position="177"/>
    </location>
</feature>
<dbReference type="EMBL" id="JAHLFE010000061">
    <property type="protein sequence ID" value="MBU3843891.1"/>
    <property type="molecule type" value="Genomic_DNA"/>
</dbReference>
<sequence>MGKTVLSWVTVIDPALGIKRKKMPVPEEFASSDPYKETLKVSDMLLLAIKATIIMGATCPELVETLRLMFHDDPELTDDRLGAVLQQGYYYELDETELEQVSAHFNQPVAETKRRMAVLAHKNTEWRYGQRLFTVVHTMDTVKEAVTSAVNSTERQRATTSKPHDRSKRKRAAKRKR</sequence>
<feature type="compositionally biased region" description="Polar residues" evidence="1">
    <location>
        <begin position="148"/>
        <end position="161"/>
    </location>
</feature>
<reference evidence="2" key="2">
    <citation type="submission" date="2021-04" db="EMBL/GenBank/DDBJ databases">
        <authorList>
            <person name="Gilroy R."/>
        </authorList>
    </citation>
    <scope>NUCLEOTIDE SEQUENCE</scope>
    <source>
        <strain evidence="2">378</strain>
    </source>
</reference>
<evidence type="ECO:0000256" key="1">
    <source>
        <dbReference type="SAM" id="MobiDB-lite"/>
    </source>
</evidence>
<accession>A0A948TF80</accession>
<evidence type="ECO:0000313" key="2">
    <source>
        <dbReference type="EMBL" id="MBU3843891.1"/>
    </source>
</evidence>
<gene>
    <name evidence="2" type="ORF">H9847_03335</name>
</gene>
<reference evidence="2" key="1">
    <citation type="journal article" date="2021" name="PeerJ">
        <title>Extensive microbial diversity within the chicken gut microbiome revealed by metagenomics and culture.</title>
        <authorList>
            <person name="Gilroy R."/>
            <person name="Ravi A."/>
            <person name="Getino M."/>
            <person name="Pursley I."/>
            <person name="Horton D.L."/>
            <person name="Alikhan N.F."/>
            <person name="Baker D."/>
            <person name="Gharbi K."/>
            <person name="Hall N."/>
            <person name="Watson M."/>
            <person name="Adriaenssens E.M."/>
            <person name="Foster-Nyarko E."/>
            <person name="Jarju S."/>
            <person name="Secka A."/>
            <person name="Antonio M."/>
            <person name="Oren A."/>
            <person name="Chaudhuri R.R."/>
            <person name="La Ragione R."/>
            <person name="Hildebrand F."/>
            <person name="Pallen M.J."/>
        </authorList>
    </citation>
    <scope>NUCLEOTIDE SEQUENCE</scope>
    <source>
        <strain evidence="2">378</strain>
    </source>
</reference>
<organism evidence="2 3">
    <name type="scientific">Candidatus Anaerobiospirillum pullicola</name>
    <dbReference type="NCBI Taxonomy" id="2838451"/>
    <lineage>
        <taxon>Bacteria</taxon>
        <taxon>Pseudomonadati</taxon>
        <taxon>Pseudomonadota</taxon>
        <taxon>Gammaproteobacteria</taxon>
        <taxon>Aeromonadales</taxon>
        <taxon>Succinivibrionaceae</taxon>
        <taxon>Anaerobiospirillum</taxon>
    </lineage>
</organism>
<name>A0A948TF80_9GAMM</name>
<protein>
    <submittedName>
        <fullName evidence="2">Uncharacterized protein</fullName>
    </submittedName>
</protein>
<dbReference type="Proteomes" id="UP000733611">
    <property type="component" value="Unassembled WGS sequence"/>
</dbReference>
<dbReference type="AlphaFoldDB" id="A0A948TF80"/>
<comment type="caution">
    <text evidence="2">The sequence shown here is derived from an EMBL/GenBank/DDBJ whole genome shotgun (WGS) entry which is preliminary data.</text>
</comment>
<feature type="region of interest" description="Disordered" evidence="1">
    <location>
        <begin position="148"/>
        <end position="177"/>
    </location>
</feature>
<evidence type="ECO:0000313" key="3">
    <source>
        <dbReference type="Proteomes" id="UP000733611"/>
    </source>
</evidence>
<proteinExistence type="predicted"/>